<evidence type="ECO:0000313" key="3">
    <source>
        <dbReference type="Proteomes" id="UP000183995"/>
    </source>
</evidence>
<organism evidence="2 3">
    <name type="scientific">Sporobacter termitidis DSM 10068</name>
    <dbReference type="NCBI Taxonomy" id="1123282"/>
    <lineage>
        <taxon>Bacteria</taxon>
        <taxon>Bacillati</taxon>
        <taxon>Bacillota</taxon>
        <taxon>Clostridia</taxon>
        <taxon>Eubacteriales</taxon>
        <taxon>Oscillospiraceae</taxon>
        <taxon>Sporobacter</taxon>
    </lineage>
</organism>
<dbReference type="STRING" id="1123282.SAMN02745823_00120"/>
<name>A0A1M5TJJ2_9FIRM</name>
<evidence type="ECO:0008006" key="4">
    <source>
        <dbReference type="Google" id="ProtNLM"/>
    </source>
</evidence>
<dbReference type="EMBL" id="FQXV01000001">
    <property type="protein sequence ID" value="SHH50942.1"/>
    <property type="molecule type" value="Genomic_DNA"/>
</dbReference>
<gene>
    <name evidence="2" type="ORF">SAMN02745823_00120</name>
</gene>
<dbReference type="RefSeq" id="WP_073075709.1">
    <property type="nucleotide sequence ID" value="NZ_FQXV01000001.1"/>
</dbReference>
<keyword evidence="1" id="KW-0812">Transmembrane</keyword>
<keyword evidence="3" id="KW-1185">Reference proteome</keyword>
<keyword evidence="1" id="KW-0472">Membrane</keyword>
<dbReference type="Pfam" id="PF11167">
    <property type="entry name" value="DUF2953"/>
    <property type="match status" value="1"/>
</dbReference>
<evidence type="ECO:0000256" key="1">
    <source>
        <dbReference type="SAM" id="Phobius"/>
    </source>
</evidence>
<sequence>MIALAIVLAIVLLVCLLRVGVVVEYGEDGFTADGTVGPVSFRLAPRKEKNKGKRKQNKKAAEATVKLGRLTGLKNQLPSIRQALSRLRRKLRVNELTIYYMAAGSDPAAAAMYFGAASAGYGFLLPILENSFKIKKRDLRASVNFEETEPYIYLRAKLSLAVWEAFYVGFGLFKNIIKSENMRAKIRKAV</sequence>
<keyword evidence="1" id="KW-1133">Transmembrane helix</keyword>
<proteinExistence type="predicted"/>
<dbReference type="AlphaFoldDB" id="A0A1M5TJJ2"/>
<dbReference type="InterPro" id="IPR021338">
    <property type="entry name" value="DUF2953"/>
</dbReference>
<evidence type="ECO:0000313" key="2">
    <source>
        <dbReference type="EMBL" id="SHH50942.1"/>
    </source>
</evidence>
<dbReference type="Proteomes" id="UP000183995">
    <property type="component" value="Unassembled WGS sequence"/>
</dbReference>
<reference evidence="2 3" key="1">
    <citation type="submission" date="2016-11" db="EMBL/GenBank/DDBJ databases">
        <authorList>
            <person name="Jaros S."/>
            <person name="Januszkiewicz K."/>
            <person name="Wedrychowicz H."/>
        </authorList>
    </citation>
    <scope>NUCLEOTIDE SEQUENCE [LARGE SCALE GENOMIC DNA]</scope>
    <source>
        <strain evidence="2 3">DSM 10068</strain>
    </source>
</reference>
<feature type="transmembrane region" description="Helical" evidence="1">
    <location>
        <begin position="110"/>
        <end position="128"/>
    </location>
</feature>
<protein>
    <recommendedName>
        <fullName evidence="4">DUF2953 domain-containing protein</fullName>
    </recommendedName>
</protein>
<accession>A0A1M5TJJ2</accession>